<dbReference type="Proteomes" id="UP000783686">
    <property type="component" value="Unassembled WGS sequence"/>
</dbReference>
<keyword evidence="2" id="KW-0812">Transmembrane</keyword>
<dbReference type="EMBL" id="CAJFCW020000003">
    <property type="protein sequence ID" value="CAG9100950.1"/>
    <property type="molecule type" value="Genomic_DNA"/>
</dbReference>
<gene>
    <name evidence="4" type="ORF">BOKJ2_LOCUS5113</name>
</gene>
<dbReference type="EMBL" id="CAJFDH010000003">
    <property type="protein sequence ID" value="CAD5213479.1"/>
    <property type="molecule type" value="Genomic_DNA"/>
</dbReference>
<dbReference type="AlphaFoldDB" id="A0A811KF59"/>
<evidence type="ECO:0000256" key="1">
    <source>
        <dbReference type="SAM" id="MobiDB-lite"/>
    </source>
</evidence>
<reference evidence="4" key="1">
    <citation type="submission" date="2020-09" db="EMBL/GenBank/DDBJ databases">
        <authorList>
            <person name="Kikuchi T."/>
        </authorList>
    </citation>
    <scope>NUCLEOTIDE SEQUENCE</scope>
    <source>
        <strain evidence="4">SH1</strain>
    </source>
</reference>
<evidence type="ECO:0000256" key="3">
    <source>
        <dbReference type="SAM" id="SignalP"/>
    </source>
</evidence>
<dbReference type="Proteomes" id="UP000614601">
    <property type="component" value="Unassembled WGS sequence"/>
</dbReference>
<comment type="caution">
    <text evidence="4">The sequence shown here is derived from an EMBL/GenBank/DDBJ whole genome shotgun (WGS) entry which is preliminary data.</text>
</comment>
<feature type="region of interest" description="Disordered" evidence="1">
    <location>
        <begin position="82"/>
        <end position="285"/>
    </location>
</feature>
<feature type="transmembrane region" description="Helical" evidence="2">
    <location>
        <begin position="35"/>
        <end position="58"/>
    </location>
</feature>
<name>A0A811KF59_9BILA</name>
<feature type="compositionally biased region" description="Polar residues" evidence="1">
    <location>
        <begin position="90"/>
        <end position="106"/>
    </location>
</feature>
<feature type="signal peptide" evidence="3">
    <location>
        <begin position="1"/>
        <end position="23"/>
    </location>
</feature>
<feature type="compositionally biased region" description="Basic and acidic residues" evidence="1">
    <location>
        <begin position="107"/>
        <end position="234"/>
    </location>
</feature>
<evidence type="ECO:0000313" key="4">
    <source>
        <dbReference type="EMBL" id="CAD5213479.1"/>
    </source>
</evidence>
<keyword evidence="5" id="KW-1185">Reference proteome</keyword>
<sequence>MTNFSALFSKLTALILLPFLVNATANTTSSGTEDNTIFLISAVGGFLLFVVVGCFVIWKVCVKGRQKKVEIVNDRLEGTTDDKGWVMMDESNSISGSISTQRTVDTSSKDKEGKNGKDKDNSGKDNSGKAGKDNSDKDKSGKARKDNSGKSGKDNSGKADKDKSGKDKSGKDSSGKDKSGKKKPDNADKTGKEKSGRDKSKDKSGKERSGKEKNDKDKSSKDKSKDKSGQDKSSKSQLAPPPKKIGYDQRHLSPAEGNKDEDEAGRSLLVKEEVSTRSGKQETLTEVEIPRFDDFDYQM</sequence>
<evidence type="ECO:0000313" key="5">
    <source>
        <dbReference type="Proteomes" id="UP000614601"/>
    </source>
</evidence>
<keyword evidence="3" id="KW-0732">Signal</keyword>
<evidence type="ECO:0000256" key="2">
    <source>
        <dbReference type="SAM" id="Phobius"/>
    </source>
</evidence>
<keyword evidence="2" id="KW-0472">Membrane</keyword>
<accession>A0A811KF59</accession>
<protein>
    <submittedName>
        <fullName evidence="4">Uncharacterized protein</fullName>
    </submittedName>
</protein>
<keyword evidence="2" id="KW-1133">Transmembrane helix</keyword>
<feature type="chain" id="PRO_5035681625" evidence="3">
    <location>
        <begin position="24"/>
        <end position="299"/>
    </location>
</feature>
<proteinExistence type="predicted"/>
<organism evidence="4 5">
    <name type="scientific">Bursaphelenchus okinawaensis</name>
    <dbReference type="NCBI Taxonomy" id="465554"/>
    <lineage>
        <taxon>Eukaryota</taxon>
        <taxon>Metazoa</taxon>
        <taxon>Ecdysozoa</taxon>
        <taxon>Nematoda</taxon>
        <taxon>Chromadorea</taxon>
        <taxon>Rhabditida</taxon>
        <taxon>Tylenchina</taxon>
        <taxon>Tylenchomorpha</taxon>
        <taxon>Aphelenchoidea</taxon>
        <taxon>Aphelenchoididae</taxon>
        <taxon>Bursaphelenchus</taxon>
    </lineage>
</organism>